<dbReference type="EMBL" id="KV425904">
    <property type="protein sequence ID" value="KZW00057.1"/>
    <property type="molecule type" value="Genomic_DNA"/>
</dbReference>
<organism evidence="2 3">
    <name type="scientific">Exidia glandulosa HHB12029</name>
    <dbReference type="NCBI Taxonomy" id="1314781"/>
    <lineage>
        <taxon>Eukaryota</taxon>
        <taxon>Fungi</taxon>
        <taxon>Dikarya</taxon>
        <taxon>Basidiomycota</taxon>
        <taxon>Agaricomycotina</taxon>
        <taxon>Agaricomycetes</taxon>
        <taxon>Auriculariales</taxon>
        <taxon>Exidiaceae</taxon>
        <taxon>Exidia</taxon>
    </lineage>
</organism>
<dbReference type="Proteomes" id="UP000077266">
    <property type="component" value="Unassembled WGS sequence"/>
</dbReference>
<sequence length="111" mass="12258">MSCTFQLIAKHVNILPKDTPMMNIGPTSPSGQAHLCLVYLGNKGELESLLAESESKEDDGEDDEDSTLSETPSSLWRLCDARLYAQWARWFPFGFQISTALVSELTSVCSV</sequence>
<evidence type="ECO:0000313" key="3">
    <source>
        <dbReference type="Proteomes" id="UP000077266"/>
    </source>
</evidence>
<dbReference type="InParanoid" id="A0A165N117"/>
<dbReference type="AlphaFoldDB" id="A0A165N117"/>
<evidence type="ECO:0000313" key="2">
    <source>
        <dbReference type="EMBL" id="KZW00057.1"/>
    </source>
</evidence>
<protein>
    <submittedName>
        <fullName evidence="2">Uncharacterized protein</fullName>
    </submittedName>
</protein>
<proteinExistence type="predicted"/>
<reference evidence="2 3" key="1">
    <citation type="journal article" date="2016" name="Mol. Biol. Evol.">
        <title>Comparative Genomics of Early-Diverging Mushroom-Forming Fungi Provides Insights into the Origins of Lignocellulose Decay Capabilities.</title>
        <authorList>
            <person name="Nagy L.G."/>
            <person name="Riley R."/>
            <person name="Tritt A."/>
            <person name="Adam C."/>
            <person name="Daum C."/>
            <person name="Floudas D."/>
            <person name="Sun H."/>
            <person name="Yadav J.S."/>
            <person name="Pangilinan J."/>
            <person name="Larsson K.H."/>
            <person name="Matsuura K."/>
            <person name="Barry K."/>
            <person name="Labutti K."/>
            <person name="Kuo R."/>
            <person name="Ohm R.A."/>
            <person name="Bhattacharya S.S."/>
            <person name="Shirouzu T."/>
            <person name="Yoshinaga Y."/>
            <person name="Martin F.M."/>
            <person name="Grigoriev I.V."/>
            <person name="Hibbett D.S."/>
        </authorList>
    </citation>
    <scope>NUCLEOTIDE SEQUENCE [LARGE SCALE GENOMIC DNA]</scope>
    <source>
        <strain evidence="2 3">HHB12029</strain>
    </source>
</reference>
<feature type="compositionally biased region" description="Acidic residues" evidence="1">
    <location>
        <begin position="55"/>
        <end position="67"/>
    </location>
</feature>
<gene>
    <name evidence="2" type="ORF">EXIGLDRAFT_697119</name>
</gene>
<evidence type="ECO:0000256" key="1">
    <source>
        <dbReference type="SAM" id="MobiDB-lite"/>
    </source>
</evidence>
<name>A0A165N117_EXIGL</name>
<feature type="region of interest" description="Disordered" evidence="1">
    <location>
        <begin position="50"/>
        <end position="72"/>
    </location>
</feature>
<keyword evidence="3" id="KW-1185">Reference proteome</keyword>
<accession>A0A165N117</accession>